<feature type="active site" description="Proton donor/acceptor" evidence="3">
    <location>
        <position position="245"/>
    </location>
</feature>
<comment type="caution">
    <text evidence="5">The sequence shown here is derived from an EMBL/GenBank/DDBJ whole genome shotgun (WGS) entry which is preliminary data.</text>
</comment>
<dbReference type="GO" id="GO:0046487">
    <property type="term" value="P:glyoxylate metabolic process"/>
    <property type="evidence" value="ECO:0007669"/>
    <property type="project" value="TreeGrafter"/>
</dbReference>
<dbReference type="RefSeq" id="WP_087264347.1">
    <property type="nucleotide sequence ID" value="NZ_JBJGBV010000001.1"/>
</dbReference>
<evidence type="ECO:0000313" key="6">
    <source>
        <dbReference type="Proteomes" id="UP000195440"/>
    </source>
</evidence>
<dbReference type="InterPro" id="IPR036237">
    <property type="entry name" value="Xyl_isomerase-like_sf"/>
</dbReference>
<keyword evidence="1 2" id="KW-0413">Isomerase</keyword>
<comment type="similarity">
    <text evidence="2">Belongs to the hyi family.</text>
</comment>
<feature type="domain" description="Xylose isomerase-like TIM barrel" evidence="4">
    <location>
        <begin position="27"/>
        <end position="258"/>
    </location>
</feature>
<dbReference type="AlphaFoldDB" id="A0A1Y3P7P8"/>
<dbReference type="InterPro" id="IPR026040">
    <property type="entry name" value="HyI-like"/>
</dbReference>
<dbReference type="InterPro" id="IPR013022">
    <property type="entry name" value="Xyl_isomerase-like_TIM-brl"/>
</dbReference>
<gene>
    <name evidence="5" type="ORF">AUC60_01685</name>
</gene>
<dbReference type="SUPFAM" id="SSF51658">
    <property type="entry name" value="Xylose isomerase-like"/>
    <property type="match status" value="1"/>
</dbReference>
<dbReference type="InterPro" id="IPR050417">
    <property type="entry name" value="Sugar_Epim/Isomerase"/>
</dbReference>
<feature type="active site" description="Proton donor/acceptor" evidence="3">
    <location>
        <position position="148"/>
    </location>
</feature>
<evidence type="ECO:0000313" key="5">
    <source>
        <dbReference type="EMBL" id="OUM75840.1"/>
    </source>
</evidence>
<protein>
    <recommendedName>
        <fullName evidence="4">Xylose isomerase-like TIM barrel domain-containing protein</fullName>
    </recommendedName>
</protein>
<dbReference type="Pfam" id="PF01261">
    <property type="entry name" value="AP_endonuc_2"/>
    <property type="match status" value="1"/>
</dbReference>
<dbReference type="PANTHER" id="PTHR43489:SF6">
    <property type="entry name" value="HYDROXYPYRUVATE ISOMERASE-RELATED"/>
    <property type="match status" value="1"/>
</dbReference>
<dbReference type="PANTHER" id="PTHR43489">
    <property type="entry name" value="ISOMERASE"/>
    <property type="match status" value="1"/>
</dbReference>
<evidence type="ECO:0000256" key="2">
    <source>
        <dbReference type="PIRNR" id="PIRNR006241"/>
    </source>
</evidence>
<proteinExistence type="inferred from homology"/>
<evidence type="ECO:0000256" key="3">
    <source>
        <dbReference type="PIRSR" id="PIRSR006241-50"/>
    </source>
</evidence>
<dbReference type="GO" id="GO:0008903">
    <property type="term" value="F:hydroxypyruvate isomerase activity"/>
    <property type="evidence" value="ECO:0007669"/>
    <property type="project" value="TreeGrafter"/>
</dbReference>
<dbReference type="OrthoDB" id="9786584at2"/>
<dbReference type="FunFam" id="3.20.20.150:FF:000007">
    <property type="entry name" value="Hydroxypyruvate isomerase"/>
    <property type="match status" value="1"/>
</dbReference>
<evidence type="ECO:0000259" key="4">
    <source>
        <dbReference type="Pfam" id="PF01261"/>
    </source>
</evidence>
<name>A0A1Y3P7P8_9PSED</name>
<dbReference type="Gene3D" id="3.20.20.150">
    <property type="entry name" value="Divalent-metal-dependent TIM barrel enzymes"/>
    <property type="match status" value="1"/>
</dbReference>
<dbReference type="Proteomes" id="UP000195440">
    <property type="component" value="Unassembled WGS sequence"/>
</dbReference>
<evidence type="ECO:0000256" key="1">
    <source>
        <dbReference type="ARBA" id="ARBA00023235"/>
    </source>
</evidence>
<dbReference type="PIRSF" id="PIRSF006241">
    <property type="entry name" value="HyI"/>
    <property type="match status" value="1"/>
</dbReference>
<reference evidence="5 6" key="1">
    <citation type="journal article" date="2017" name="Syst. Appl. Microbiol.">
        <title>Pseudomonas caspiana sp. nov., a citrus pathogen in the Pseudomonas syringae phylogenetic group.</title>
        <authorList>
            <person name="Busquets A."/>
            <person name="Gomila M."/>
            <person name="Beiki F."/>
            <person name="Mulet M."/>
            <person name="Rahimian H."/>
            <person name="Garcia-Valdes E."/>
            <person name="Lalucat J."/>
        </authorList>
    </citation>
    <scope>NUCLEOTIDE SEQUENCE [LARGE SCALE GENOMIC DNA]</scope>
    <source>
        <strain evidence="5 6">FBF102</strain>
    </source>
</reference>
<keyword evidence="6" id="KW-1185">Reference proteome</keyword>
<accession>A0A1Y3P7P8</accession>
<organism evidence="5 6">
    <name type="scientific">Pseudomonas caspiana</name>
    <dbReference type="NCBI Taxonomy" id="1451454"/>
    <lineage>
        <taxon>Bacteria</taxon>
        <taxon>Pseudomonadati</taxon>
        <taxon>Pseudomonadota</taxon>
        <taxon>Gammaproteobacteria</taxon>
        <taxon>Pseudomonadales</taxon>
        <taxon>Pseudomonadaceae</taxon>
        <taxon>Pseudomonas</taxon>
    </lineage>
</organism>
<sequence>MSAPSQLRLSANLSILFQDLELEKRFGAAANLGFEAIELWFPYELPLHRVGELIEQHSLICVGLNTPAGDVDAGEWGLAVDPKRRGAFQDSVGKALEYAEVMRCPQIHVMAGHVLAEVTKEKAWACYIENIAFAAHAAAAIEKTVMIEPLNILDRPTYLLNTQAQAREVIERLGLPNIKIMLDLFHLQRGEGNLIENMLLSLPYAAHVQIADNPGRHEPGTGEINFDAVFKALLSAGYRGWIGCEYSPTASTQGSLAWSTHSGQLKSLKSAGE</sequence>
<dbReference type="EMBL" id="LOHF01000001">
    <property type="protein sequence ID" value="OUM75840.1"/>
    <property type="molecule type" value="Genomic_DNA"/>
</dbReference>